<dbReference type="PROSITE" id="PS51935">
    <property type="entry name" value="NLPC_P60"/>
    <property type="match status" value="1"/>
</dbReference>
<protein>
    <submittedName>
        <fullName evidence="6">C40 family peptidase</fullName>
    </submittedName>
</protein>
<comment type="caution">
    <text evidence="6">The sequence shown here is derived from an EMBL/GenBank/DDBJ whole genome shotgun (WGS) entry which is preliminary data.</text>
</comment>
<evidence type="ECO:0000313" key="6">
    <source>
        <dbReference type="EMBL" id="MEJ2870821.1"/>
    </source>
</evidence>
<comment type="similarity">
    <text evidence="1">Belongs to the peptidase C40 family.</text>
</comment>
<dbReference type="EMBL" id="JBBEGN010000016">
    <property type="protein sequence ID" value="MEJ2870821.1"/>
    <property type="molecule type" value="Genomic_DNA"/>
</dbReference>
<feature type="domain" description="NlpC/P60" evidence="5">
    <location>
        <begin position="247"/>
        <end position="363"/>
    </location>
</feature>
<evidence type="ECO:0000313" key="7">
    <source>
        <dbReference type="Proteomes" id="UP001385809"/>
    </source>
</evidence>
<dbReference type="Pfam" id="PF00877">
    <property type="entry name" value="NLPC_P60"/>
    <property type="match status" value="1"/>
</dbReference>
<evidence type="ECO:0000256" key="1">
    <source>
        <dbReference type="ARBA" id="ARBA00007074"/>
    </source>
</evidence>
<sequence length="363" mass="37881">MTPRSSRPGARRIQRPHRRRGAALPVLVVALLALAGLLSPVGAGTAAADPIVPPGANDVVRSLADANARAEAANEAAMGAREQLPVRRAEADRTRRAADDARGAVDEARTALDQAYVAVDQLTRSTYQGGDLDQLGALLSSPSPQAYLDKVELLDAVSAANRAVLQRYLDASASAEAAQRDADARATDARRAADDAARTVEDAARTKAQADRDVAAAEAALGRLSRADRALLRGGGITDYPTDVPGNSLGIAALRAALSRQGAPYVWGATGPNTFDCSGLVQWAYRQIGVGMPRVAAAQQQVGQLVDPARVQPGDLVFFGSPATHVGIYVGGGRFLEAPQSGDVVKVAPVRRNVSTIRRISPP</sequence>
<evidence type="ECO:0000256" key="2">
    <source>
        <dbReference type="ARBA" id="ARBA00022670"/>
    </source>
</evidence>
<reference evidence="6 7" key="1">
    <citation type="submission" date="2024-03" db="EMBL/GenBank/DDBJ databases">
        <title>Actinomycetospora sp. OC33-EN08, a novel actinomycete isolated from wild orchid (Aerides multiflora).</title>
        <authorList>
            <person name="Suriyachadkun C."/>
        </authorList>
    </citation>
    <scope>NUCLEOTIDE SEQUENCE [LARGE SCALE GENOMIC DNA]</scope>
    <source>
        <strain evidence="6 7">OC33-EN08</strain>
    </source>
</reference>
<keyword evidence="7" id="KW-1185">Reference proteome</keyword>
<dbReference type="RefSeq" id="WP_337697389.1">
    <property type="nucleotide sequence ID" value="NZ_JBBEGN010000016.1"/>
</dbReference>
<dbReference type="Gene3D" id="3.90.1720.10">
    <property type="entry name" value="endopeptidase domain like (from Nostoc punctiforme)"/>
    <property type="match status" value="1"/>
</dbReference>
<evidence type="ECO:0000259" key="5">
    <source>
        <dbReference type="PROSITE" id="PS51935"/>
    </source>
</evidence>
<dbReference type="PANTHER" id="PTHR47359:SF3">
    <property type="entry name" value="NLP_P60 DOMAIN-CONTAINING PROTEIN-RELATED"/>
    <property type="match status" value="1"/>
</dbReference>
<evidence type="ECO:0000256" key="4">
    <source>
        <dbReference type="ARBA" id="ARBA00022807"/>
    </source>
</evidence>
<keyword evidence="4" id="KW-0788">Thiol protease</keyword>
<dbReference type="InterPro" id="IPR038765">
    <property type="entry name" value="Papain-like_cys_pep_sf"/>
</dbReference>
<accession>A0ABU8MU82</accession>
<keyword evidence="2" id="KW-0645">Protease</keyword>
<organism evidence="6 7">
    <name type="scientific">Actinomycetospora aurantiaca</name>
    <dbReference type="NCBI Taxonomy" id="3129233"/>
    <lineage>
        <taxon>Bacteria</taxon>
        <taxon>Bacillati</taxon>
        <taxon>Actinomycetota</taxon>
        <taxon>Actinomycetes</taxon>
        <taxon>Pseudonocardiales</taxon>
        <taxon>Pseudonocardiaceae</taxon>
        <taxon>Actinomycetospora</taxon>
    </lineage>
</organism>
<keyword evidence="3" id="KW-0378">Hydrolase</keyword>
<proteinExistence type="inferred from homology"/>
<name>A0ABU8MU82_9PSEU</name>
<gene>
    <name evidence="6" type="ORF">WCD74_23870</name>
</gene>
<dbReference type="InterPro" id="IPR000064">
    <property type="entry name" value="NLP_P60_dom"/>
</dbReference>
<dbReference type="SUPFAM" id="SSF54001">
    <property type="entry name" value="Cysteine proteinases"/>
    <property type="match status" value="1"/>
</dbReference>
<dbReference type="InterPro" id="IPR051794">
    <property type="entry name" value="PG_Endopeptidase_C40"/>
</dbReference>
<evidence type="ECO:0000256" key="3">
    <source>
        <dbReference type="ARBA" id="ARBA00022801"/>
    </source>
</evidence>
<dbReference type="Proteomes" id="UP001385809">
    <property type="component" value="Unassembled WGS sequence"/>
</dbReference>
<dbReference type="PANTHER" id="PTHR47359">
    <property type="entry name" value="PEPTIDOGLYCAN DL-ENDOPEPTIDASE CWLO"/>
    <property type="match status" value="1"/>
</dbReference>